<organism evidence="2 3">
    <name type="scientific">Stenomitos frigidus ULC18</name>
    <dbReference type="NCBI Taxonomy" id="2107698"/>
    <lineage>
        <taxon>Bacteria</taxon>
        <taxon>Bacillati</taxon>
        <taxon>Cyanobacteriota</taxon>
        <taxon>Cyanophyceae</taxon>
        <taxon>Leptolyngbyales</taxon>
        <taxon>Leptolyngbyaceae</taxon>
        <taxon>Stenomitos</taxon>
    </lineage>
</organism>
<proteinExistence type="predicted"/>
<feature type="transmembrane region" description="Helical" evidence="1">
    <location>
        <begin position="28"/>
        <end position="46"/>
    </location>
</feature>
<name>A0A2T1EH08_9CYAN</name>
<gene>
    <name evidence="2" type="ORF">C7B82_06140</name>
</gene>
<dbReference type="Proteomes" id="UP000239576">
    <property type="component" value="Unassembled WGS sequence"/>
</dbReference>
<evidence type="ECO:0000313" key="3">
    <source>
        <dbReference type="Proteomes" id="UP000239576"/>
    </source>
</evidence>
<dbReference type="RefSeq" id="WP_106255434.1">
    <property type="nucleotide sequence ID" value="NZ_CAWNSW010000076.1"/>
</dbReference>
<reference evidence="3" key="1">
    <citation type="submission" date="2018-02" db="EMBL/GenBank/DDBJ databases">
        <authorList>
            <person name="Moore K."/>
            <person name="Momper L."/>
        </authorList>
    </citation>
    <scope>NUCLEOTIDE SEQUENCE [LARGE SCALE GENOMIC DNA]</scope>
    <source>
        <strain evidence="3">ULC18</strain>
    </source>
</reference>
<dbReference type="AlphaFoldDB" id="A0A2T1EH08"/>
<feature type="transmembrane region" description="Helical" evidence="1">
    <location>
        <begin position="52"/>
        <end position="70"/>
    </location>
</feature>
<sequence length="136" mass="14761">MAIDTDENQRLGYTELCATYHRLKNFRATLLGLLPLATGAGVFATLKDAPKAAPVIGFFGLLFTIGLLIYEIHGTLLVKQLISVGAKAEAKLEIEWGQFTKRPKGIGGDIGALVAAIIVYGSVLILWSYLAFFYKV</sequence>
<dbReference type="PROSITE" id="PS00018">
    <property type="entry name" value="EF_HAND_1"/>
    <property type="match status" value="1"/>
</dbReference>
<keyword evidence="1" id="KW-1133">Transmembrane helix</keyword>
<reference evidence="2 3" key="2">
    <citation type="submission" date="2018-03" db="EMBL/GenBank/DDBJ databases">
        <title>The ancient ancestry and fast evolution of plastids.</title>
        <authorList>
            <person name="Moore K.R."/>
            <person name="Magnabosco C."/>
            <person name="Momper L."/>
            <person name="Gold D.A."/>
            <person name="Bosak T."/>
            <person name="Fournier G.P."/>
        </authorList>
    </citation>
    <scope>NUCLEOTIDE SEQUENCE [LARGE SCALE GENOMIC DNA]</scope>
    <source>
        <strain evidence="2 3">ULC18</strain>
    </source>
</reference>
<evidence type="ECO:0000256" key="1">
    <source>
        <dbReference type="SAM" id="Phobius"/>
    </source>
</evidence>
<keyword evidence="1" id="KW-0472">Membrane</keyword>
<dbReference type="EMBL" id="PVWK01000030">
    <property type="protein sequence ID" value="PSB32050.1"/>
    <property type="molecule type" value="Genomic_DNA"/>
</dbReference>
<keyword evidence="1" id="KW-0812">Transmembrane</keyword>
<protein>
    <submittedName>
        <fullName evidence="2">Uncharacterized protein</fullName>
    </submittedName>
</protein>
<comment type="caution">
    <text evidence="2">The sequence shown here is derived from an EMBL/GenBank/DDBJ whole genome shotgun (WGS) entry which is preliminary data.</text>
</comment>
<feature type="transmembrane region" description="Helical" evidence="1">
    <location>
        <begin position="110"/>
        <end position="134"/>
    </location>
</feature>
<keyword evidence="3" id="KW-1185">Reference proteome</keyword>
<dbReference type="InterPro" id="IPR018247">
    <property type="entry name" value="EF_Hand_1_Ca_BS"/>
</dbReference>
<evidence type="ECO:0000313" key="2">
    <source>
        <dbReference type="EMBL" id="PSB32050.1"/>
    </source>
</evidence>
<dbReference type="OrthoDB" id="9974839at2"/>
<accession>A0A2T1EH08</accession>